<evidence type="ECO:0000313" key="9">
    <source>
        <dbReference type="EMBL" id="SDQ58545.1"/>
    </source>
</evidence>
<feature type="transmembrane region" description="Helical" evidence="7">
    <location>
        <begin position="438"/>
        <end position="458"/>
    </location>
</feature>
<sequence>MSEGAENPAARPGSEGPRPHPMILVLACLGQFMVVLDVSIVNVALPAIRTSLGFDTTGLQWVVNAYSLTFAGLMLLGGRICDLYGRKQVFIIGVTLFSLASLLGGMATTQSQLVAGRALQGIGAAVLAPATLTILTTTFTEGPGRTRAVASWSAVGAVGGAVGSLLGGVLTQTLSWRWILLINVPIGAVLVAAAVRYLVESRGPRDGGLDIPGTVLVTAGIALLALGTVQTEEYGWLAAQTLVPLAAGVAALAGFTAVEARWARNPLVPLGLLRSRAVVGGAAVMLAVGAVMVAMWYFLSLHMQENLRYTPIQTGMAFIPHTVALIAGARLATLLIPRTGNRLLIALGCLIGSTGFAWQSVMAPDFITGVLLPGVVICVGTSLTFTPATLITTGGAGPHLAGLLSGMLNTSRQVGGSLGLAALATVAAGAAVPGEGYGRAFVIGAAILALTSAATPLLPHDRGPRGR</sequence>
<dbReference type="GO" id="GO:0005886">
    <property type="term" value="C:plasma membrane"/>
    <property type="evidence" value="ECO:0007669"/>
    <property type="project" value="UniProtKB-SubCell"/>
</dbReference>
<dbReference type="EMBL" id="FNKK01000002">
    <property type="protein sequence ID" value="SDQ58545.1"/>
    <property type="molecule type" value="Genomic_DNA"/>
</dbReference>
<protein>
    <submittedName>
        <fullName evidence="9">Drug resistance transporter, EmrB/QacA subfamily</fullName>
    </submittedName>
</protein>
<feature type="transmembrane region" description="Helical" evidence="7">
    <location>
        <begin position="318"/>
        <end position="336"/>
    </location>
</feature>
<comment type="subcellular location">
    <subcellularLocation>
        <location evidence="1">Cell membrane</location>
        <topology evidence="1">Multi-pass membrane protein</topology>
    </subcellularLocation>
</comment>
<dbReference type="PANTHER" id="PTHR42718:SF46">
    <property type="entry name" value="BLR6921 PROTEIN"/>
    <property type="match status" value="1"/>
</dbReference>
<feature type="domain" description="Major facilitator superfamily (MFS) profile" evidence="8">
    <location>
        <begin position="23"/>
        <end position="463"/>
    </location>
</feature>
<dbReference type="Gene3D" id="1.20.1720.10">
    <property type="entry name" value="Multidrug resistance protein D"/>
    <property type="match status" value="1"/>
</dbReference>
<proteinExistence type="predicted"/>
<evidence type="ECO:0000256" key="3">
    <source>
        <dbReference type="ARBA" id="ARBA00022475"/>
    </source>
</evidence>
<dbReference type="InterPro" id="IPR036259">
    <property type="entry name" value="MFS_trans_sf"/>
</dbReference>
<keyword evidence="2" id="KW-0813">Transport</keyword>
<feature type="transmembrane region" description="Helical" evidence="7">
    <location>
        <begin position="119"/>
        <end position="137"/>
    </location>
</feature>
<evidence type="ECO:0000256" key="2">
    <source>
        <dbReference type="ARBA" id="ARBA00022448"/>
    </source>
</evidence>
<organism evidence="9 10">
    <name type="scientific">Thermostaphylospora chromogena</name>
    <dbReference type="NCBI Taxonomy" id="35622"/>
    <lineage>
        <taxon>Bacteria</taxon>
        <taxon>Bacillati</taxon>
        <taxon>Actinomycetota</taxon>
        <taxon>Actinomycetes</taxon>
        <taxon>Streptosporangiales</taxon>
        <taxon>Thermomonosporaceae</taxon>
        <taxon>Thermostaphylospora</taxon>
    </lineage>
</organism>
<keyword evidence="5 7" id="KW-1133">Transmembrane helix</keyword>
<evidence type="ECO:0000256" key="4">
    <source>
        <dbReference type="ARBA" id="ARBA00022692"/>
    </source>
</evidence>
<dbReference type="InterPro" id="IPR011701">
    <property type="entry name" value="MFS"/>
</dbReference>
<evidence type="ECO:0000256" key="1">
    <source>
        <dbReference type="ARBA" id="ARBA00004651"/>
    </source>
</evidence>
<keyword evidence="3" id="KW-1003">Cell membrane</keyword>
<feature type="transmembrane region" description="Helical" evidence="7">
    <location>
        <begin position="235"/>
        <end position="258"/>
    </location>
</feature>
<dbReference type="Gene3D" id="1.20.1250.20">
    <property type="entry name" value="MFS general substrate transporter like domains"/>
    <property type="match status" value="1"/>
</dbReference>
<feature type="transmembrane region" description="Helical" evidence="7">
    <location>
        <begin position="149"/>
        <end position="170"/>
    </location>
</feature>
<dbReference type="Proteomes" id="UP000217103">
    <property type="component" value="Unassembled WGS sequence"/>
</dbReference>
<feature type="transmembrane region" description="Helical" evidence="7">
    <location>
        <begin position="367"/>
        <end position="393"/>
    </location>
</feature>
<dbReference type="InterPro" id="IPR020846">
    <property type="entry name" value="MFS_dom"/>
</dbReference>
<evidence type="ECO:0000259" key="8">
    <source>
        <dbReference type="PROSITE" id="PS50850"/>
    </source>
</evidence>
<dbReference type="PANTHER" id="PTHR42718">
    <property type="entry name" value="MAJOR FACILITATOR SUPERFAMILY MULTIDRUG TRANSPORTER MFSC"/>
    <property type="match status" value="1"/>
</dbReference>
<dbReference type="SUPFAM" id="SSF103473">
    <property type="entry name" value="MFS general substrate transporter"/>
    <property type="match status" value="1"/>
</dbReference>
<dbReference type="CDD" id="cd17321">
    <property type="entry name" value="MFS_MMR_MDR_like"/>
    <property type="match status" value="1"/>
</dbReference>
<feature type="transmembrane region" description="Helical" evidence="7">
    <location>
        <begin position="57"/>
        <end position="77"/>
    </location>
</feature>
<keyword evidence="10" id="KW-1185">Reference proteome</keyword>
<dbReference type="GO" id="GO:0022857">
    <property type="term" value="F:transmembrane transporter activity"/>
    <property type="evidence" value="ECO:0007669"/>
    <property type="project" value="InterPro"/>
</dbReference>
<feature type="transmembrane region" description="Helical" evidence="7">
    <location>
        <begin position="414"/>
        <end position="432"/>
    </location>
</feature>
<accession>A0A1H1C339</accession>
<evidence type="ECO:0000313" key="10">
    <source>
        <dbReference type="Proteomes" id="UP000217103"/>
    </source>
</evidence>
<evidence type="ECO:0000256" key="6">
    <source>
        <dbReference type="ARBA" id="ARBA00023136"/>
    </source>
</evidence>
<feature type="transmembrane region" description="Helical" evidence="7">
    <location>
        <begin position="343"/>
        <end position="361"/>
    </location>
</feature>
<feature type="transmembrane region" description="Helical" evidence="7">
    <location>
        <begin position="278"/>
        <end position="298"/>
    </location>
</feature>
<dbReference type="PRINTS" id="PR01036">
    <property type="entry name" value="TCRTETB"/>
</dbReference>
<dbReference type="AlphaFoldDB" id="A0A1H1C339"/>
<evidence type="ECO:0000256" key="7">
    <source>
        <dbReference type="SAM" id="Phobius"/>
    </source>
</evidence>
<name>A0A1H1C339_9ACTN</name>
<feature type="transmembrane region" description="Helical" evidence="7">
    <location>
        <begin position="21"/>
        <end position="45"/>
    </location>
</feature>
<evidence type="ECO:0000256" key="5">
    <source>
        <dbReference type="ARBA" id="ARBA00022989"/>
    </source>
</evidence>
<feature type="transmembrane region" description="Helical" evidence="7">
    <location>
        <begin position="176"/>
        <end position="199"/>
    </location>
</feature>
<dbReference type="STRING" id="35622.SAMN04489764_1267"/>
<keyword evidence="4 7" id="KW-0812">Transmembrane</keyword>
<dbReference type="PROSITE" id="PS50850">
    <property type="entry name" value="MFS"/>
    <property type="match status" value="1"/>
</dbReference>
<feature type="transmembrane region" description="Helical" evidence="7">
    <location>
        <begin position="89"/>
        <end position="107"/>
    </location>
</feature>
<dbReference type="Pfam" id="PF07690">
    <property type="entry name" value="MFS_1"/>
    <property type="match status" value="1"/>
</dbReference>
<gene>
    <name evidence="9" type="ORF">SAMN04489764_1267</name>
</gene>
<feature type="transmembrane region" description="Helical" evidence="7">
    <location>
        <begin position="211"/>
        <end position="229"/>
    </location>
</feature>
<reference evidence="9 10" key="1">
    <citation type="submission" date="2016-10" db="EMBL/GenBank/DDBJ databases">
        <authorList>
            <person name="de Groot N.N."/>
        </authorList>
    </citation>
    <scope>NUCLEOTIDE SEQUENCE [LARGE SCALE GENOMIC DNA]</scope>
    <source>
        <strain evidence="9 10">DSM 43794</strain>
    </source>
</reference>
<dbReference type="RefSeq" id="WP_242659124.1">
    <property type="nucleotide sequence ID" value="NZ_FNKK01000002.1"/>
</dbReference>
<keyword evidence="6 7" id="KW-0472">Membrane</keyword>